<dbReference type="Proteomes" id="UP001374893">
    <property type="component" value="Chromosome"/>
</dbReference>
<accession>A0ABN6GYU5</accession>
<keyword evidence="1" id="KW-0812">Transmembrane</keyword>
<dbReference type="EMBL" id="AP024702">
    <property type="protein sequence ID" value="BCX46467.1"/>
    <property type="molecule type" value="Genomic_DNA"/>
</dbReference>
<name>A0ABN6GYU5_9BACT</name>
<feature type="transmembrane region" description="Helical" evidence="1">
    <location>
        <begin position="73"/>
        <end position="93"/>
    </location>
</feature>
<proteinExistence type="predicted"/>
<evidence type="ECO:0000256" key="1">
    <source>
        <dbReference type="SAM" id="Phobius"/>
    </source>
</evidence>
<keyword evidence="1" id="KW-1133">Transmembrane helix</keyword>
<keyword evidence="3" id="KW-1185">Reference proteome</keyword>
<keyword evidence="1" id="KW-0472">Membrane</keyword>
<organism evidence="2 3">
    <name type="scientific">Haloferula helveola</name>
    <dbReference type="NCBI Taxonomy" id="490095"/>
    <lineage>
        <taxon>Bacteria</taxon>
        <taxon>Pseudomonadati</taxon>
        <taxon>Verrucomicrobiota</taxon>
        <taxon>Verrucomicrobiia</taxon>
        <taxon>Verrucomicrobiales</taxon>
        <taxon>Verrucomicrobiaceae</taxon>
        <taxon>Haloferula</taxon>
    </lineage>
</organism>
<protein>
    <submittedName>
        <fullName evidence="2">Uncharacterized protein</fullName>
    </submittedName>
</protein>
<gene>
    <name evidence="2" type="ORF">HAHE_03750</name>
</gene>
<sequence length="216" mass="24453">MDDPFTPLVALVEALVALLGALVEGLFALIELLALLIELLVWGILWIVGKRRPRPSKRHLSRPKFLQRRARTLWIYLIIVLLGGTVFGGFKLWENVCTVPVVVKRESGEPIANITVEWIDDSGEPRREQLKKGRTRYTKWSWDRIRIIDSRFLEATVDLTKEPQEIVAIATTREALKEKALEKASGAAARLLRAAFDEAASAREYPVGSQEPERDE</sequence>
<evidence type="ECO:0000313" key="3">
    <source>
        <dbReference type="Proteomes" id="UP001374893"/>
    </source>
</evidence>
<evidence type="ECO:0000313" key="2">
    <source>
        <dbReference type="EMBL" id="BCX46467.1"/>
    </source>
</evidence>
<dbReference type="RefSeq" id="WP_338688105.1">
    <property type="nucleotide sequence ID" value="NZ_AP024702.1"/>
</dbReference>
<reference evidence="2 3" key="1">
    <citation type="submission" date="2021-06" db="EMBL/GenBank/DDBJ databases">
        <title>Complete genome of Haloferula helveola possessing various polysaccharide degrading enzymes.</title>
        <authorList>
            <person name="Takami H."/>
            <person name="Huang C."/>
            <person name="Hamasaki K."/>
        </authorList>
    </citation>
    <scope>NUCLEOTIDE SEQUENCE [LARGE SCALE GENOMIC DNA]</scope>
    <source>
        <strain evidence="2 3">CN-1</strain>
    </source>
</reference>
<feature type="transmembrane region" description="Helical" evidence="1">
    <location>
        <begin position="15"/>
        <end position="48"/>
    </location>
</feature>